<sequence>MLLVGYMGFSQATIPPIPAVSVNELLENVHPQDSSAAAAYLYYTGKTHYELKNTYLWSQVTEVYVRVKIYKKEGLEKANASIAYYSGSNTGKGVFLEANTYNLVNGVIEKTALKSDGEFIEHLHKDFTLKKITLPNVKQGSIIEYRYQITTPDFLNLQNWHFQYDIPVKNMRYDVYVPLAFTYNTYVTGYTDVDIGPQKLIFNKQNDMVDKYNCYTAQNVKAFRNEEYVNNIDNYISTLKHELTSLQFLTNTKQFSLDWETVVKKIFENDDFGWELRRTSYFNNEIAPLIKPLTTDKEKANAIFSFVKNRMAWNEQEGYYCNDGVKKAYDTGGGNAAEINLMLVAMLRYAKLDANPVLVSTRDNGIAVFPTYKAYNYVIAAAEIEGKTVLMDATSKFAEPDILPLRDLNWQGRLIKKDGTGKAIDLMPKATNKELISVLATISPDGTVQGKTRSQYVNHGAYVMREVFAKAGQADYLEMLEGQFKGIAINDYKMSNAQDTENPLVEEYTFTNSLIADVMGEKIYFNPMLYFSIAQTFKQETREYPVDFTFPRQNKFLITITIPKGYVIESLPKTMDITMENKIGAFKYNIVLSGNNIQLAATLEIFNHTVMPEHYQTLKEFFKIIIAKQNEKIVLKKA</sequence>
<name>A0A0A2MRL7_9FLAO</name>
<evidence type="ECO:0000313" key="3">
    <source>
        <dbReference type="EMBL" id="KGO94191.1"/>
    </source>
</evidence>
<feature type="domain" description="DUF3857" evidence="2">
    <location>
        <begin position="58"/>
        <end position="186"/>
    </location>
</feature>
<dbReference type="AlphaFoldDB" id="A0A0A2MRL7"/>
<organism evidence="3 4">
    <name type="scientific">Flavobacterium subsaxonicum WB 4.1-42 = DSM 21790</name>
    <dbReference type="NCBI Taxonomy" id="1121898"/>
    <lineage>
        <taxon>Bacteria</taxon>
        <taxon>Pseudomonadati</taxon>
        <taxon>Bacteroidota</taxon>
        <taxon>Flavobacteriia</taxon>
        <taxon>Flavobacteriales</taxon>
        <taxon>Flavobacteriaceae</taxon>
        <taxon>Flavobacterium</taxon>
    </lineage>
</organism>
<dbReference type="Gene3D" id="2.60.40.3140">
    <property type="match status" value="1"/>
</dbReference>
<dbReference type="EMBL" id="JRLY01000002">
    <property type="protein sequence ID" value="KGO94191.1"/>
    <property type="molecule type" value="Genomic_DNA"/>
</dbReference>
<dbReference type="STRING" id="1121898.GCA_000422725_01663"/>
<protein>
    <submittedName>
        <fullName evidence="3">Transglutaminase</fullName>
    </submittedName>
</protein>
<evidence type="ECO:0000259" key="1">
    <source>
        <dbReference type="Pfam" id="PF01841"/>
    </source>
</evidence>
<proteinExistence type="predicted"/>
<dbReference type="Proteomes" id="UP000030111">
    <property type="component" value="Unassembled WGS sequence"/>
</dbReference>
<dbReference type="eggNOG" id="COG1305">
    <property type="taxonomic scope" value="Bacteria"/>
</dbReference>
<keyword evidence="4" id="KW-1185">Reference proteome</keyword>
<gene>
    <name evidence="3" type="ORF">Q766_04485</name>
</gene>
<comment type="caution">
    <text evidence="3">The sequence shown here is derived from an EMBL/GenBank/DDBJ whole genome shotgun (WGS) entry which is preliminary data.</text>
</comment>
<reference evidence="3 4" key="1">
    <citation type="submission" date="2013-09" db="EMBL/GenBank/DDBJ databases">
        <authorList>
            <person name="Zeng Z."/>
            <person name="Chen C."/>
        </authorList>
    </citation>
    <scope>NUCLEOTIDE SEQUENCE [LARGE SCALE GENOMIC DNA]</scope>
    <source>
        <strain evidence="3 4">WB 4.1-42</strain>
    </source>
</reference>
<dbReference type="Pfam" id="PF01841">
    <property type="entry name" value="Transglut_core"/>
    <property type="match status" value="1"/>
</dbReference>
<dbReference type="Gene3D" id="3.10.620.30">
    <property type="match status" value="1"/>
</dbReference>
<feature type="domain" description="Transglutaminase-like" evidence="1">
    <location>
        <begin position="290"/>
        <end position="366"/>
    </location>
</feature>
<evidence type="ECO:0000313" key="4">
    <source>
        <dbReference type="Proteomes" id="UP000030111"/>
    </source>
</evidence>
<dbReference type="Gene3D" id="2.60.120.1130">
    <property type="match status" value="1"/>
</dbReference>
<evidence type="ECO:0000259" key="2">
    <source>
        <dbReference type="Pfam" id="PF12969"/>
    </source>
</evidence>
<accession>A0A0A2MRL7</accession>
<dbReference type="InterPro" id="IPR002931">
    <property type="entry name" value="Transglutaminase-like"/>
</dbReference>
<dbReference type="Pfam" id="PF12969">
    <property type="entry name" value="DUF3857"/>
    <property type="match status" value="1"/>
</dbReference>
<dbReference type="InterPro" id="IPR024618">
    <property type="entry name" value="DUF3857"/>
</dbReference>